<dbReference type="Gene3D" id="3.30.450.40">
    <property type="match status" value="1"/>
</dbReference>
<dbReference type="eggNOG" id="COG1414">
    <property type="taxonomic scope" value="Bacteria"/>
</dbReference>
<keyword evidence="2" id="KW-0238">DNA-binding</keyword>
<dbReference type="InterPro" id="IPR036388">
    <property type="entry name" value="WH-like_DNA-bd_sf"/>
</dbReference>
<reference evidence="6 7" key="1">
    <citation type="journal article" date="2012" name="J. Bacteriol.">
        <title>Genome Sequence of Nitratireductor indicus Type Strain C115.</title>
        <authorList>
            <person name="Lai Q."/>
            <person name="Li G."/>
            <person name="Yu Z."/>
            <person name="Shao Z."/>
        </authorList>
    </citation>
    <scope>NUCLEOTIDE SEQUENCE [LARGE SCALE GENOMIC DNA]</scope>
    <source>
        <strain evidence="6 7">C115</strain>
    </source>
</reference>
<dbReference type="Pfam" id="PF09339">
    <property type="entry name" value="HTH_IclR"/>
    <property type="match status" value="1"/>
</dbReference>
<dbReference type="InterPro" id="IPR014757">
    <property type="entry name" value="Tscrpt_reg_IclR_C"/>
</dbReference>
<dbReference type="PROSITE" id="PS51077">
    <property type="entry name" value="HTH_ICLR"/>
    <property type="match status" value="1"/>
</dbReference>
<evidence type="ECO:0000313" key="6">
    <source>
        <dbReference type="EMBL" id="EKF44160.1"/>
    </source>
</evidence>
<dbReference type="PROSITE" id="PS51078">
    <property type="entry name" value="ICLR_ED"/>
    <property type="match status" value="1"/>
</dbReference>
<dbReference type="PANTHER" id="PTHR30136">
    <property type="entry name" value="HELIX-TURN-HELIX TRANSCRIPTIONAL REGULATOR, ICLR FAMILY"/>
    <property type="match status" value="1"/>
</dbReference>
<keyword evidence="1" id="KW-0805">Transcription regulation</keyword>
<dbReference type="Pfam" id="PF01614">
    <property type="entry name" value="IclR_C"/>
    <property type="match status" value="1"/>
</dbReference>
<dbReference type="GO" id="GO:0003700">
    <property type="term" value="F:DNA-binding transcription factor activity"/>
    <property type="evidence" value="ECO:0007669"/>
    <property type="project" value="TreeGrafter"/>
</dbReference>
<dbReference type="Proteomes" id="UP000007374">
    <property type="component" value="Unassembled WGS sequence"/>
</dbReference>
<evidence type="ECO:0000256" key="2">
    <source>
        <dbReference type="ARBA" id="ARBA00023125"/>
    </source>
</evidence>
<gene>
    <name evidence="6" type="ORF">NA8A_00420</name>
</gene>
<dbReference type="InterPro" id="IPR005471">
    <property type="entry name" value="Tscrpt_reg_IclR_N"/>
</dbReference>
<dbReference type="SUPFAM" id="SSF55781">
    <property type="entry name" value="GAF domain-like"/>
    <property type="match status" value="1"/>
</dbReference>
<dbReference type="Gene3D" id="1.10.10.10">
    <property type="entry name" value="Winged helix-like DNA-binding domain superfamily/Winged helix DNA-binding domain"/>
    <property type="match status" value="1"/>
</dbReference>
<dbReference type="FunFam" id="1.10.10.10:FF:000056">
    <property type="entry name" value="IclR family transcriptional regulator"/>
    <property type="match status" value="1"/>
</dbReference>
<dbReference type="STRING" id="721133.SAMN05216176_10284"/>
<dbReference type="PATRIC" id="fig|1231190.3.peg.92"/>
<accession>K2NY71</accession>
<protein>
    <recommendedName>
        <fullName evidence="8">IclR family transcriptional regulator</fullName>
    </recommendedName>
</protein>
<evidence type="ECO:0000313" key="7">
    <source>
        <dbReference type="Proteomes" id="UP000007374"/>
    </source>
</evidence>
<sequence>MDATVKDKKTKIPRRNIEEGMKSLGKLVRVLECFSTDDRALSLSDICARTGYPRSTAHRLMASLREVGFLDQDRERDAYRLGLKLFELGSVALSNLDIHREAYPFVEALERMTGNTVTVAIFDGFRAVVVRRSGGTSETGAKPDQIENAPAHCTSVGKATLAFQPGDVVERLIARGLERFTETTITDGDVLRAELAEIRERGYSVDEGEHRPGLRCIGAPIRNQHGRVFAGLSISGPSWQLHKESVPELSKVVIYHADRISRALGYTA</sequence>
<dbReference type="EMBL" id="AMSI01000001">
    <property type="protein sequence ID" value="EKF44160.1"/>
    <property type="molecule type" value="Genomic_DNA"/>
</dbReference>
<keyword evidence="3" id="KW-0804">Transcription</keyword>
<feature type="domain" description="HTH iclR-type" evidence="4">
    <location>
        <begin position="21"/>
        <end position="83"/>
    </location>
</feature>
<dbReference type="SMART" id="SM00346">
    <property type="entry name" value="HTH_ICLR"/>
    <property type="match status" value="1"/>
</dbReference>
<comment type="caution">
    <text evidence="6">The sequence shown here is derived from an EMBL/GenBank/DDBJ whole genome shotgun (WGS) entry which is preliminary data.</text>
</comment>
<evidence type="ECO:0000256" key="1">
    <source>
        <dbReference type="ARBA" id="ARBA00023015"/>
    </source>
</evidence>
<dbReference type="OrthoDB" id="9807558at2"/>
<evidence type="ECO:0008006" key="8">
    <source>
        <dbReference type="Google" id="ProtNLM"/>
    </source>
</evidence>
<evidence type="ECO:0000256" key="3">
    <source>
        <dbReference type="ARBA" id="ARBA00023163"/>
    </source>
</evidence>
<keyword evidence="7" id="KW-1185">Reference proteome</keyword>
<dbReference type="PANTHER" id="PTHR30136:SF35">
    <property type="entry name" value="HTH-TYPE TRANSCRIPTIONAL REGULATOR RV1719"/>
    <property type="match status" value="1"/>
</dbReference>
<dbReference type="InterPro" id="IPR029016">
    <property type="entry name" value="GAF-like_dom_sf"/>
</dbReference>
<dbReference type="InterPro" id="IPR036390">
    <property type="entry name" value="WH_DNA-bd_sf"/>
</dbReference>
<organism evidence="6 7">
    <name type="scientific">Nitratireductor indicus C115</name>
    <dbReference type="NCBI Taxonomy" id="1231190"/>
    <lineage>
        <taxon>Bacteria</taxon>
        <taxon>Pseudomonadati</taxon>
        <taxon>Pseudomonadota</taxon>
        <taxon>Alphaproteobacteria</taxon>
        <taxon>Hyphomicrobiales</taxon>
        <taxon>Phyllobacteriaceae</taxon>
        <taxon>Nitratireductor</taxon>
    </lineage>
</organism>
<dbReference type="SUPFAM" id="SSF46785">
    <property type="entry name" value="Winged helix' DNA-binding domain"/>
    <property type="match status" value="1"/>
</dbReference>
<evidence type="ECO:0000259" key="4">
    <source>
        <dbReference type="PROSITE" id="PS51077"/>
    </source>
</evidence>
<feature type="domain" description="IclR-ED" evidence="5">
    <location>
        <begin position="84"/>
        <end position="266"/>
    </location>
</feature>
<dbReference type="GO" id="GO:0045892">
    <property type="term" value="P:negative regulation of DNA-templated transcription"/>
    <property type="evidence" value="ECO:0007669"/>
    <property type="project" value="TreeGrafter"/>
</dbReference>
<dbReference type="InterPro" id="IPR050707">
    <property type="entry name" value="HTH_MetabolicPath_Reg"/>
</dbReference>
<dbReference type="GO" id="GO:0003677">
    <property type="term" value="F:DNA binding"/>
    <property type="evidence" value="ECO:0007669"/>
    <property type="project" value="UniProtKB-KW"/>
</dbReference>
<name>K2NY71_9HYPH</name>
<dbReference type="AlphaFoldDB" id="K2NY71"/>
<evidence type="ECO:0000259" key="5">
    <source>
        <dbReference type="PROSITE" id="PS51078"/>
    </source>
</evidence>
<proteinExistence type="predicted"/>